<dbReference type="AlphaFoldDB" id="A0A6A5TAQ6"/>
<evidence type="ECO:0000313" key="1">
    <source>
        <dbReference type="EMBL" id="KAF1949234.1"/>
    </source>
</evidence>
<dbReference type="Proteomes" id="UP000800035">
    <property type="component" value="Unassembled WGS sequence"/>
</dbReference>
<proteinExistence type="predicted"/>
<organism evidence="1 2">
    <name type="scientific">Byssothecium circinans</name>
    <dbReference type="NCBI Taxonomy" id="147558"/>
    <lineage>
        <taxon>Eukaryota</taxon>
        <taxon>Fungi</taxon>
        <taxon>Dikarya</taxon>
        <taxon>Ascomycota</taxon>
        <taxon>Pezizomycotina</taxon>
        <taxon>Dothideomycetes</taxon>
        <taxon>Pleosporomycetidae</taxon>
        <taxon>Pleosporales</taxon>
        <taxon>Massarineae</taxon>
        <taxon>Massarinaceae</taxon>
        <taxon>Byssothecium</taxon>
    </lineage>
</organism>
<gene>
    <name evidence="1" type="ORF">CC80DRAFT_279258</name>
</gene>
<protein>
    <submittedName>
        <fullName evidence="1">Uncharacterized protein</fullName>
    </submittedName>
</protein>
<evidence type="ECO:0000313" key="2">
    <source>
        <dbReference type="Proteomes" id="UP000800035"/>
    </source>
</evidence>
<dbReference type="EMBL" id="ML977040">
    <property type="protein sequence ID" value="KAF1949234.1"/>
    <property type="molecule type" value="Genomic_DNA"/>
</dbReference>
<reference evidence="1" key="1">
    <citation type="journal article" date="2020" name="Stud. Mycol.">
        <title>101 Dothideomycetes genomes: a test case for predicting lifestyles and emergence of pathogens.</title>
        <authorList>
            <person name="Haridas S."/>
            <person name="Albert R."/>
            <person name="Binder M."/>
            <person name="Bloem J."/>
            <person name="Labutti K."/>
            <person name="Salamov A."/>
            <person name="Andreopoulos B."/>
            <person name="Baker S."/>
            <person name="Barry K."/>
            <person name="Bills G."/>
            <person name="Bluhm B."/>
            <person name="Cannon C."/>
            <person name="Castanera R."/>
            <person name="Culley D."/>
            <person name="Daum C."/>
            <person name="Ezra D."/>
            <person name="Gonzalez J."/>
            <person name="Henrissat B."/>
            <person name="Kuo A."/>
            <person name="Liang C."/>
            <person name="Lipzen A."/>
            <person name="Lutzoni F."/>
            <person name="Magnuson J."/>
            <person name="Mondo S."/>
            <person name="Nolan M."/>
            <person name="Ohm R."/>
            <person name="Pangilinan J."/>
            <person name="Park H.-J."/>
            <person name="Ramirez L."/>
            <person name="Alfaro M."/>
            <person name="Sun H."/>
            <person name="Tritt A."/>
            <person name="Yoshinaga Y."/>
            <person name="Zwiers L.-H."/>
            <person name="Turgeon B."/>
            <person name="Goodwin S."/>
            <person name="Spatafora J."/>
            <person name="Crous P."/>
            <person name="Grigoriev I."/>
        </authorList>
    </citation>
    <scope>NUCLEOTIDE SEQUENCE</scope>
    <source>
        <strain evidence="1">CBS 675.92</strain>
    </source>
</reference>
<accession>A0A6A5TAQ6</accession>
<sequence>MNFLQAVGCLLPTLQSLPSPNLAGKHECVNVNTKAMRVSNYTFQIYLLLEDDVTLCTNVHYRPQQDSFSYSDDYALQGGPQ</sequence>
<name>A0A6A5TAQ6_9PLEO</name>
<keyword evidence="2" id="KW-1185">Reference proteome</keyword>